<feature type="transmembrane region" description="Helical" evidence="12">
    <location>
        <begin position="468"/>
        <end position="489"/>
    </location>
</feature>
<dbReference type="Pfam" id="PF01435">
    <property type="entry name" value="Peptidase_M48"/>
    <property type="match status" value="1"/>
</dbReference>
<dbReference type="STRING" id="405564.SAMN04487905_10873"/>
<feature type="transmembrane region" description="Helical" evidence="12">
    <location>
        <begin position="369"/>
        <end position="391"/>
    </location>
</feature>
<feature type="transmembrane region" description="Helical" evidence="12">
    <location>
        <begin position="566"/>
        <end position="589"/>
    </location>
</feature>
<feature type="transmembrane region" description="Helical" evidence="12">
    <location>
        <begin position="213"/>
        <end position="238"/>
    </location>
</feature>
<evidence type="ECO:0000256" key="3">
    <source>
        <dbReference type="ARBA" id="ARBA00022670"/>
    </source>
</evidence>
<keyword evidence="10 12" id="KW-0472">Membrane</keyword>
<feature type="transmembrane region" description="Helical" evidence="12">
    <location>
        <begin position="638"/>
        <end position="658"/>
    </location>
</feature>
<keyword evidence="8 12" id="KW-1133">Transmembrane helix</keyword>
<evidence type="ECO:0000256" key="1">
    <source>
        <dbReference type="ARBA" id="ARBA00001947"/>
    </source>
</evidence>
<feature type="transmembrane region" description="Helical" evidence="12">
    <location>
        <begin position="428"/>
        <end position="447"/>
    </location>
</feature>
<dbReference type="Gene3D" id="3.30.2010.10">
    <property type="entry name" value="Metalloproteases ('zincins'), catalytic domain"/>
    <property type="match status" value="1"/>
</dbReference>
<dbReference type="PANTHER" id="PTHR43221">
    <property type="entry name" value="PROTEASE HTPX"/>
    <property type="match status" value="1"/>
</dbReference>
<name>A0A1H0V8B5_9ACTN</name>
<evidence type="ECO:0000256" key="2">
    <source>
        <dbReference type="ARBA" id="ARBA00022475"/>
    </source>
</evidence>
<feature type="compositionally biased region" description="Polar residues" evidence="11">
    <location>
        <begin position="777"/>
        <end position="789"/>
    </location>
</feature>
<keyword evidence="2" id="KW-1003">Cell membrane</keyword>
<feature type="transmembrane region" description="Helical" evidence="12">
    <location>
        <begin position="250"/>
        <end position="269"/>
    </location>
</feature>
<accession>A0A1H0V8B5</accession>
<proteinExistence type="predicted"/>
<feature type="transmembrane region" description="Helical" evidence="12">
    <location>
        <begin position="12"/>
        <end position="36"/>
    </location>
</feature>
<evidence type="ECO:0000256" key="5">
    <source>
        <dbReference type="ARBA" id="ARBA00022723"/>
    </source>
</evidence>
<keyword evidence="15" id="KW-1185">Reference proteome</keyword>
<evidence type="ECO:0000313" key="15">
    <source>
        <dbReference type="Proteomes" id="UP000199497"/>
    </source>
</evidence>
<feature type="transmembrane region" description="Helical" evidence="12">
    <location>
        <begin position="93"/>
        <end position="113"/>
    </location>
</feature>
<dbReference type="EMBL" id="FNJR01000008">
    <property type="protein sequence ID" value="SDP74584.1"/>
    <property type="molecule type" value="Genomic_DNA"/>
</dbReference>
<evidence type="ECO:0000256" key="9">
    <source>
        <dbReference type="ARBA" id="ARBA00023049"/>
    </source>
</evidence>
<evidence type="ECO:0000256" key="6">
    <source>
        <dbReference type="ARBA" id="ARBA00022801"/>
    </source>
</evidence>
<feature type="transmembrane region" description="Helical" evidence="12">
    <location>
        <begin position="537"/>
        <end position="559"/>
    </location>
</feature>
<keyword evidence="3 14" id="KW-0645">Protease</keyword>
<keyword evidence="4 12" id="KW-0812">Transmembrane</keyword>
<dbReference type="InterPro" id="IPR050083">
    <property type="entry name" value="HtpX_protease"/>
</dbReference>
<evidence type="ECO:0000256" key="8">
    <source>
        <dbReference type="ARBA" id="ARBA00022989"/>
    </source>
</evidence>
<dbReference type="Proteomes" id="UP000199497">
    <property type="component" value="Unassembled WGS sequence"/>
</dbReference>
<evidence type="ECO:0000256" key="10">
    <source>
        <dbReference type="ARBA" id="ARBA00023136"/>
    </source>
</evidence>
<dbReference type="GO" id="GO:0004222">
    <property type="term" value="F:metalloendopeptidase activity"/>
    <property type="evidence" value="ECO:0007669"/>
    <property type="project" value="InterPro"/>
</dbReference>
<feature type="domain" description="Peptidase M48" evidence="13">
    <location>
        <begin position="131"/>
        <end position="324"/>
    </location>
</feature>
<evidence type="ECO:0000256" key="11">
    <source>
        <dbReference type="SAM" id="MobiDB-lite"/>
    </source>
</evidence>
<evidence type="ECO:0000256" key="7">
    <source>
        <dbReference type="ARBA" id="ARBA00022833"/>
    </source>
</evidence>
<evidence type="ECO:0000256" key="12">
    <source>
        <dbReference type="SAM" id="Phobius"/>
    </source>
</evidence>
<feature type="region of interest" description="Disordered" evidence="11">
    <location>
        <begin position="758"/>
        <end position="791"/>
    </location>
</feature>
<gene>
    <name evidence="14" type="ORF">SAMN04487905_10873</name>
</gene>
<dbReference type="OrthoDB" id="4889053at2"/>
<keyword evidence="7" id="KW-0862">Zinc</keyword>
<keyword evidence="6" id="KW-0378">Hydrolase</keyword>
<keyword evidence="5" id="KW-0479">Metal-binding</keyword>
<sequence length="916" mass="99453">MRPAVAGLRTPSGTTVHFASLMALTFAIAATIHWVMMPSGPAAWTREAERCQVRSGSYLGRPPEPRPPEPRPEVIQRYDDFAGCLADRVSDRVLWTAFALSAMFALAVLLYRLQPWWRIRRQRLVELRSADDPELTAYLRSLVVQAGLPRAPVFLVDPLNPRAGGLAFGHGHRRYVRLDAGLLTLFRTDPTSFRAVVLHELAHVRDRDVPITYFALAVWRSFLITALVPMVVGLLWLSWQDVPFRSSPGISWRTACLVLLVYLFRNALLRIREYHADARVSAWLGSADPRLCLPALPGTVTRWPPVWLRRHPRPASRVAALAEPVALLRPGFGECLAAGIVLQLCYVHTATPLLAAGTPFHVFRLLSGGWGAFVTLLVGFAAARGAAVTAVGRRRTPVARWLLRSCFGLGTGTLLGERLSLSGLGDPLPGAVALVAIGVLIGQLVLLSWWVHRCSRLLHRTRLARVRVIGWFAIGTAVSLLGWSCSPLWSSPTNLDRVPSHLGRVGASIADFGDEAAWTGLDHALLLVTWNPVVMEFAAQNLALCTGLVLLWVVPLLLAHRTRIRFALPVGLLGAAAWLVFDLAVKAAMRETIPLSERATDAFRAVLTAWEFSGLLLAQFLVGAAVAAVLFRRAGLAHALFAVATTGLTVSGMIWAFARLGTCVPPLQAMATRCPGVTSGEYAATVLGVVTVEGTVAAVVGYLFGTTVRRVLRRWSRTRAPKIVRTPVGAGTPKPGRAGRLVAAVVATASVAVLALPNSPFETDEESSDPVAEAERTGSNGTEAESGTASGRVWLRGGGVGHFRAVSSATFEFAEDISSNAEVREVRGSAVRLSEVVTEAREFPEPPDSRRAELWDEMLGALDDSARRFVDAFDTGTLDWEALRGVVESLERGVRRFEELLDLWCGEYGDRVLAAC</sequence>
<reference evidence="15" key="1">
    <citation type="submission" date="2016-10" db="EMBL/GenBank/DDBJ databases">
        <authorList>
            <person name="Varghese N."/>
            <person name="Submissions S."/>
        </authorList>
    </citation>
    <scope>NUCLEOTIDE SEQUENCE [LARGE SCALE GENOMIC DNA]</scope>
    <source>
        <strain evidence="15">DSM 46732</strain>
    </source>
</reference>
<evidence type="ECO:0000256" key="4">
    <source>
        <dbReference type="ARBA" id="ARBA00022692"/>
    </source>
</evidence>
<feature type="transmembrane region" description="Helical" evidence="12">
    <location>
        <begin position="682"/>
        <end position="704"/>
    </location>
</feature>
<dbReference type="PANTHER" id="PTHR43221:SF2">
    <property type="entry name" value="PROTEASE HTPX HOMOLOG"/>
    <property type="match status" value="1"/>
</dbReference>
<feature type="transmembrane region" description="Helical" evidence="12">
    <location>
        <begin position="609"/>
        <end position="631"/>
    </location>
</feature>
<comment type="cofactor">
    <cofactor evidence="1">
        <name>Zn(2+)</name>
        <dbReference type="ChEBI" id="CHEBI:29105"/>
    </cofactor>
</comment>
<dbReference type="AlphaFoldDB" id="A0A1H0V8B5"/>
<keyword evidence="9" id="KW-0482">Metalloprotease</keyword>
<dbReference type="GO" id="GO:0046872">
    <property type="term" value="F:metal ion binding"/>
    <property type="evidence" value="ECO:0007669"/>
    <property type="project" value="UniProtKB-KW"/>
</dbReference>
<organism evidence="14 15">
    <name type="scientific">Actinopolyspora xinjiangensis</name>
    <dbReference type="NCBI Taxonomy" id="405564"/>
    <lineage>
        <taxon>Bacteria</taxon>
        <taxon>Bacillati</taxon>
        <taxon>Actinomycetota</taxon>
        <taxon>Actinomycetes</taxon>
        <taxon>Actinopolysporales</taxon>
        <taxon>Actinopolysporaceae</taxon>
        <taxon>Actinopolyspora</taxon>
    </lineage>
</organism>
<evidence type="ECO:0000259" key="13">
    <source>
        <dbReference type="Pfam" id="PF01435"/>
    </source>
</evidence>
<dbReference type="GO" id="GO:0006508">
    <property type="term" value="P:proteolysis"/>
    <property type="evidence" value="ECO:0007669"/>
    <property type="project" value="UniProtKB-KW"/>
</dbReference>
<evidence type="ECO:0000313" key="14">
    <source>
        <dbReference type="EMBL" id="SDP74584.1"/>
    </source>
</evidence>
<dbReference type="InterPro" id="IPR001915">
    <property type="entry name" value="Peptidase_M48"/>
</dbReference>
<protein>
    <submittedName>
        <fullName evidence="14">Zn-dependent protease with chaperone function</fullName>
    </submittedName>
</protein>